<gene>
    <name evidence="2" type="ORF">IK1_04224</name>
</gene>
<organism evidence="2 3">
    <name type="scientific">Bacillus cereus (strain VD146)</name>
    <dbReference type="NCBI Taxonomy" id="1053236"/>
    <lineage>
        <taxon>Bacteria</taxon>
        <taxon>Bacillati</taxon>
        <taxon>Bacillota</taxon>
        <taxon>Bacilli</taxon>
        <taxon>Bacillales</taxon>
        <taxon>Bacillaceae</taxon>
        <taxon>Bacillus</taxon>
        <taxon>Bacillus cereus group</taxon>
    </lineage>
</organism>
<sequence>MLETLEMRKKQREMKIKKYKKIQKYYNPFLWVISIIYFIYFIILDNSLSGRLLLSFIIGLTLWSIGLAIHLKLFCELKGKQKIMNIETINEMKKIYI</sequence>
<keyword evidence="1" id="KW-0812">Transmembrane</keyword>
<name>R8NI90_BACCX</name>
<protein>
    <recommendedName>
        <fullName evidence="4">2TM domain-containing protein</fullName>
    </recommendedName>
</protein>
<proteinExistence type="predicted"/>
<keyword evidence="1" id="KW-0472">Membrane</keyword>
<evidence type="ECO:0000313" key="3">
    <source>
        <dbReference type="Proteomes" id="UP000014020"/>
    </source>
</evidence>
<comment type="caution">
    <text evidence="2">The sequence shown here is derived from an EMBL/GenBank/DDBJ whole genome shotgun (WGS) entry which is preliminary data.</text>
</comment>
<dbReference type="Proteomes" id="UP000014020">
    <property type="component" value="Unassembled WGS sequence"/>
</dbReference>
<reference evidence="3" key="1">
    <citation type="submission" date="2012-12" db="EMBL/GenBank/DDBJ databases">
        <title>The genome sequence of Bacillus cereus VD146.</title>
        <authorList>
            <consortium name="The Broad Institute Genome Sequencing Platform"/>
            <consortium name="The Broad Institute Genome Sequencing Center for Infectious Disease"/>
            <person name="Feldgarden M."/>
            <person name="Van der Auwera G.A."/>
            <person name="Mahillon J."/>
            <person name="Duprez V."/>
            <person name="Timmery S."/>
            <person name="Mattelet C."/>
            <person name="Dierick K."/>
            <person name="Sun M."/>
            <person name="Yu Z."/>
            <person name="Zhu L."/>
            <person name="Hu X."/>
            <person name="Shank E.B."/>
            <person name="Swiecicka I."/>
            <person name="Hansen B.M."/>
            <person name="Andrup L."/>
            <person name="Walker B."/>
            <person name="Young S.K."/>
            <person name="Zeng Q."/>
            <person name="Gargeya S."/>
            <person name="Fitzgerald M."/>
            <person name="Haas B."/>
            <person name="Abouelleil A."/>
            <person name="Alvarado L."/>
            <person name="Arachchi H.M."/>
            <person name="Berlin A.M."/>
            <person name="Chapman S.B."/>
            <person name="Dewar J."/>
            <person name="Goldberg J."/>
            <person name="Griggs A."/>
            <person name="Gujja S."/>
            <person name="Hansen M."/>
            <person name="Howarth C."/>
            <person name="Imamovic A."/>
            <person name="Larimer J."/>
            <person name="McCowan C."/>
            <person name="Murphy C."/>
            <person name="Neiman D."/>
            <person name="Pearson M."/>
            <person name="Priest M."/>
            <person name="Roberts A."/>
            <person name="Saif S."/>
            <person name="Shea T."/>
            <person name="Sisk P."/>
            <person name="Sykes S."/>
            <person name="Wortman J."/>
            <person name="Nusbaum C."/>
            <person name="Birren B."/>
        </authorList>
    </citation>
    <scope>NUCLEOTIDE SEQUENCE [LARGE SCALE GENOMIC DNA]</scope>
    <source>
        <strain evidence="3">VD146</strain>
    </source>
</reference>
<dbReference type="HOGENOM" id="CLU_182766_0_0_9"/>
<feature type="transmembrane region" description="Helical" evidence="1">
    <location>
        <begin position="25"/>
        <end position="44"/>
    </location>
</feature>
<dbReference type="AlphaFoldDB" id="R8NI90"/>
<keyword evidence="1" id="KW-1133">Transmembrane helix</keyword>
<accession>R8NI90</accession>
<dbReference type="EMBL" id="AHFE01000020">
    <property type="protein sequence ID" value="EOP46012.1"/>
    <property type="molecule type" value="Genomic_DNA"/>
</dbReference>
<evidence type="ECO:0008006" key="4">
    <source>
        <dbReference type="Google" id="ProtNLM"/>
    </source>
</evidence>
<evidence type="ECO:0000313" key="2">
    <source>
        <dbReference type="EMBL" id="EOP46012.1"/>
    </source>
</evidence>
<feature type="transmembrane region" description="Helical" evidence="1">
    <location>
        <begin position="50"/>
        <end position="74"/>
    </location>
</feature>
<evidence type="ECO:0000256" key="1">
    <source>
        <dbReference type="SAM" id="Phobius"/>
    </source>
</evidence>
<dbReference type="PATRIC" id="fig|1053236.3.peg.884"/>